<dbReference type="AlphaFoldDB" id="A0A1R1YU05"/>
<name>A0A1R1YU05_9FUNG</name>
<dbReference type="GO" id="GO:0000228">
    <property type="term" value="C:nuclear chromosome"/>
    <property type="evidence" value="ECO:0007669"/>
    <property type="project" value="InterPro"/>
</dbReference>
<reference evidence="3" key="1">
    <citation type="submission" date="2017-01" db="EMBL/GenBank/DDBJ databases">
        <authorList>
            <person name="Wang Y."/>
            <person name="White M."/>
            <person name="Kvist S."/>
            <person name="Moncalvo J.-M."/>
        </authorList>
    </citation>
    <scope>NUCLEOTIDE SEQUENCE [LARGE SCALE GENOMIC DNA]</scope>
    <source>
        <strain evidence="3">ID-206-W2</strain>
    </source>
</reference>
<keyword evidence="3" id="KW-1185">Reference proteome</keyword>
<gene>
    <name evidence="2" type="ORF">AYI69_g78</name>
</gene>
<dbReference type="GO" id="GO:0006338">
    <property type="term" value="P:chromatin remodeling"/>
    <property type="evidence" value="ECO:0007669"/>
    <property type="project" value="InterPro"/>
</dbReference>
<evidence type="ECO:0000313" key="2">
    <source>
        <dbReference type="EMBL" id="OMJ30374.1"/>
    </source>
</evidence>
<comment type="caution">
    <text evidence="2">The sequence shown here is derived from an EMBL/GenBank/DDBJ whole genome shotgun (WGS) entry which is preliminary data.</text>
</comment>
<dbReference type="OrthoDB" id="10258327at2759"/>
<feature type="compositionally biased region" description="Low complexity" evidence="1">
    <location>
        <begin position="224"/>
        <end position="237"/>
    </location>
</feature>
<feature type="compositionally biased region" description="Low complexity" evidence="1">
    <location>
        <begin position="65"/>
        <end position="75"/>
    </location>
</feature>
<sequence>MYTSYLSRLKEGKTNFLVPVLIGSAQESFTSGISSRQTRSKRLKEVDTSEDETSNYSDSEKRESSVSNSNAEANSIISTNKNKRLRPFTNHIYSHITPITIDEDNDFELRVPISVEVLSGQVILRDQIEWDLSLNPLDWQLTKVANSLIKHNNLDCTIPNGLLNHLELTKTPEFFSKKLCSELGIGGEFVPLVANNIREQILKFQKERLEILSKHTPKKPLTASISSSQNNLLSRSNEPTDTESDSDFGTVDPKLNELAKWHSSTLFKQLPITNAYRDDSEIDEWGPSLEALNSEEIDKILLTQERNRRRLRRSERGQAKAFTFLPSIDRFGNKASNPYLEYKRSHNTYFP</sequence>
<feature type="region of interest" description="Disordered" evidence="1">
    <location>
        <begin position="220"/>
        <end position="249"/>
    </location>
</feature>
<dbReference type="Proteomes" id="UP000187429">
    <property type="component" value="Unassembled WGS sequence"/>
</dbReference>
<proteinExistence type="predicted"/>
<evidence type="ECO:0000256" key="1">
    <source>
        <dbReference type="SAM" id="MobiDB-lite"/>
    </source>
</evidence>
<protein>
    <submittedName>
        <fullName evidence="2">SWI/SNF-related matrix-associated actin-dependent regulator of chromatin subfamily B member 1</fullName>
    </submittedName>
</protein>
<dbReference type="Pfam" id="PF04855">
    <property type="entry name" value="SNF5"/>
    <property type="match status" value="1"/>
</dbReference>
<organism evidence="2 3">
    <name type="scientific">Smittium culicis</name>
    <dbReference type="NCBI Taxonomy" id="133412"/>
    <lineage>
        <taxon>Eukaryota</taxon>
        <taxon>Fungi</taxon>
        <taxon>Fungi incertae sedis</taxon>
        <taxon>Zoopagomycota</taxon>
        <taxon>Kickxellomycotina</taxon>
        <taxon>Harpellomycetes</taxon>
        <taxon>Harpellales</taxon>
        <taxon>Legeriomycetaceae</taxon>
        <taxon>Smittium</taxon>
    </lineage>
</organism>
<dbReference type="EMBL" id="LSSM01000019">
    <property type="protein sequence ID" value="OMJ30374.1"/>
    <property type="molecule type" value="Genomic_DNA"/>
</dbReference>
<evidence type="ECO:0000313" key="3">
    <source>
        <dbReference type="Proteomes" id="UP000187429"/>
    </source>
</evidence>
<dbReference type="InterPro" id="IPR006939">
    <property type="entry name" value="SNF5"/>
</dbReference>
<feature type="region of interest" description="Disordered" evidence="1">
    <location>
        <begin position="33"/>
        <end position="75"/>
    </location>
</feature>
<accession>A0A1R1YU05</accession>